<sequence>MATNATATQPLDPEWAAESNTERIMAVVTIFHVLAMTSVCLRLYARIWMIKAPGWDDWVMCLCAICAVCGWIVFVIQAHYGLGKHFLTIDKDDYVKFQHAGWFQSVLSAALSMMFLKISIGLNLLRLGGNKWYTWALWATIVITFIQSGSGVFTFTFYCQPTAGFWDKSLKPRCWPLDLFIRLGVMNTALNIVTDVVLATLPIPLVWNLQMKRKVRLYVIGILSLGYFAVGLGIVKAFYQLAMGADKDKTFEQGIQFWGFLQLQTGIVAACAPALKPLVSRMLKLSSYDDYTHETYGDQSRRTRIGEGTNQTQGPRDQYELDNLGDSDSALSNTKGETTTTAEFYKNATRDGAGSEERILDSGQSHGLKGIVKTTEVTVR</sequence>
<evidence type="ECO:0000313" key="2">
    <source>
        <dbReference type="Proteomes" id="UP000805649"/>
    </source>
</evidence>
<name>A0ACC3YQ03_COLTU</name>
<organism evidence="1 2">
    <name type="scientific">Colletotrichum truncatum</name>
    <name type="common">Anthracnose fungus</name>
    <name type="synonym">Colletotrichum capsici</name>
    <dbReference type="NCBI Taxonomy" id="5467"/>
    <lineage>
        <taxon>Eukaryota</taxon>
        <taxon>Fungi</taxon>
        <taxon>Dikarya</taxon>
        <taxon>Ascomycota</taxon>
        <taxon>Pezizomycotina</taxon>
        <taxon>Sordariomycetes</taxon>
        <taxon>Hypocreomycetidae</taxon>
        <taxon>Glomerellales</taxon>
        <taxon>Glomerellaceae</taxon>
        <taxon>Colletotrichum</taxon>
        <taxon>Colletotrichum truncatum species complex</taxon>
    </lineage>
</organism>
<accession>A0ACC3YQ03</accession>
<comment type="caution">
    <text evidence="1">The sequence shown here is derived from an EMBL/GenBank/DDBJ whole genome shotgun (WGS) entry which is preliminary data.</text>
</comment>
<protein>
    <submittedName>
        <fullName evidence="1">Integral membrane protein</fullName>
    </submittedName>
</protein>
<gene>
    <name evidence="1" type="ORF">CTRU02_210805</name>
</gene>
<evidence type="ECO:0000313" key="1">
    <source>
        <dbReference type="EMBL" id="KAL0934006.1"/>
    </source>
</evidence>
<proteinExistence type="predicted"/>
<reference evidence="1 2" key="1">
    <citation type="journal article" date="2020" name="Phytopathology">
        <title>Genome Sequence Resources of Colletotrichum truncatum, C. plurivorum, C. musicola, and C. sojae: Four Species Pathogenic to Soybean (Glycine max).</title>
        <authorList>
            <person name="Rogerio F."/>
            <person name="Boufleur T.R."/>
            <person name="Ciampi-Guillardi M."/>
            <person name="Sukno S.A."/>
            <person name="Thon M.R."/>
            <person name="Massola Junior N.S."/>
            <person name="Baroncelli R."/>
        </authorList>
    </citation>
    <scope>NUCLEOTIDE SEQUENCE [LARGE SCALE GENOMIC DNA]</scope>
    <source>
        <strain evidence="1 2">CMES1059</strain>
    </source>
</reference>
<keyword evidence="2" id="KW-1185">Reference proteome</keyword>
<dbReference type="EMBL" id="VUJX02000007">
    <property type="protein sequence ID" value="KAL0934006.1"/>
    <property type="molecule type" value="Genomic_DNA"/>
</dbReference>
<dbReference type="Proteomes" id="UP000805649">
    <property type="component" value="Unassembled WGS sequence"/>
</dbReference>